<dbReference type="RefSeq" id="WP_271870346.1">
    <property type="nucleotide sequence ID" value="NZ_JAOTGU010000010.1"/>
</dbReference>
<dbReference type="EMBL" id="JAOTGU010000010">
    <property type="protein sequence ID" value="MDB6262422.1"/>
    <property type="molecule type" value="Genomic_DNA"/>
</dbReference>
<comment type="similarity">
    <text evidence="1">Belongs to the peptidase C40 family.</text>
</comment>
<dbReference type="PROSITE" id="PS51935">
    <property type="entry name" value="NLPC_P60"/>
    <property type="match status" value="1"/>
</dbReference>
<keyword evidence="5" id="KW-0732">Signal</keyword>
<dbReference type="GO" id="GO:0006508">
    <property type="term" value="P:proteolysis"/>
    <property type="evidence" value="ECO:0007669"/>
    <property type="project" value="UniProtKB-KW"/>
</dbReference>
<dbReference type="InterPro" id="IPR038765">
    <property type="entry name" value="Papain-like_cys_pep_sf"/>
</dbReference>
<dbReference type="Gene3D" id="1.10.101.10">
    <property type="entry name" value="PGBD-like superfamily/PGBD"/>
    <property type="match status" value="1"/>
</dbReference>
<evidence type="ECO:0000256" key="4">
    <source>
        <dbReference type="ARBA" id="ARBA00022807"/>
    </source>
</evidence>
<evidence type="ECO:0000313" key="7">
    <source>
        <dbReference type="EMBL" id="MDB6262422.1"/>
    </source>
</evidence>
<evidence type="ECO:0000256" key="2">
    <source>
        <dbReference type="ARBA" id="ARBA00022670"/>
    </source>
</evidence>
<dbReference type="InterPro" id="IPR036366">
    <property type="entry name" value="PGBDSf"/>
</dbReference>
<dbReference type="SUPFAM" id="SSF54001">
    <property type="entry name" value="Cysteine proteinases"/>
    <property type="match status" value="1"/>
</dbReference>
<organism evidence="7 8">
    <name type="scientific">Lactobacillus amylovorus</name>
    <dbReference type="NCBI Taxonomy" id="1604"/>
    <lineage>
        <taxon>Bacteria</taxon>
        <taxon>Bacillati</taxon>
        <taxon>Bacillota</taxon>
        <taxon>Bacilli</taxon>
        <taxon>Lactobacillales</taxon>
        <taxon>Lactobacillaceae</taxon>
        <taxon>Lactobacillus</taxon>
    </lineage>
</organism>
<keyword evidence="4" id="KW-0788">Thiol protease</keyword>
<dbReference type="InterPro" id="IPR051794">
    <property type="entry name" value="PG_Endopeptidase_C40"/>
</dbReference>
<reference evidence="7" key="2">
    <citation type="submission" date="2022-10" db="EMBL/GenBank/DDBJ databases">
        <authorList>
            <person name="Kostovova I."/>
            <person name="Moravkova M."/>
            <person name="Pechar R."/>
        </authorList>
    </citation>
    <scope>NUCLEOTIDE SEQUENCE</scope>
    <source>
        <strain evidence="7">M356A</strain>
    </source>
</reference>
<evidence type="ECO:0000256" key="5">
    <source>
        <dbReference type="SAM" id="SignalP"/>
    </source>
</evidence>
<dbReference type="Gene3D" id="3.90.1720.10">
    <property type="entry name" value="endopeptidase domain like (from Nostoc punctiforme)"/>
    <property type="match status" value="1"/>
</dbReference>
<dbReference type="Pfam" id="PF01471">
    <property type="entry name" value="PG_binding_1"/>
    <property type="match status" value="1"/>
</dbReference>
<dbReference type="Proteomes" id="UP001143700">
    <property type="component" value="Unassembled WGS sequence"/>
</dbReference>
<proteinExistence type="inferred from homology"/>
<feature type="chain" id="PRO_5040802857" evidence="5">
    <location>
        <begin position="28"/>
        <end position="367"/>
    </location>
</feature>
<evidence type="ECO:0000256" key="3">
    <source>
        <dbReference type="ARBA" id="ARBA00022801"/>
    </source>
</evidence>
<feature type="domain" description="NlpC/P60" evidence="6">
    <location>
        <begin position="229"/>
        <end position="367"/>
    </location>
</feature>
<dbReference type="PANTHER" id="PTHR47359:SF3">
    <property type="entry name" value="NLP_P60 DOMAIN-CONTAINING PROTEIN-RELATED"/>
    <property type="match status" value="1"/>
</dbReference>
<dbReference type="Pfam" id="PF00877">
    <property type="entry name" value="NLPC_P60"/>
    <property type="match status" value="1"/>
</dbReference>
<keyword evidence="3" id="KW-0378">Hydrolase</keyword>
<dbReference type="SUPFAM" id="SSF47090">
    <property type="entry name" value="PGBD-like"/>
    <property type="match status" value="1"/>
</dbReference>
<sequence length="367" mass="40889">MRKQSKWTIAIASALIGISVCATSVQAADVNGNVTTSQSSETTSATYNKADYFSRKPQIIRVKHTTTAYKDAGLTNSARKVKSGEHFLVKGLVKPEGQAPVVRTTSGLYLPAKTSLLASVKGYQNPRGYHQVHYTQVKPYGQVGYNLYRGYEGIKTWKVMHRLGTWAGQDYYNQATYNAVKNFQRNHHLAVNGNVNLKTWQKLGFSKASWYGIDSYIAPLGAQAWQGRSAHIEAMIKQAYKYMGQPWLAGCSSSPAYGVDCSGLVMQSLYAGGISPIPTSSIGHAHPGNEWNSRNLWADRHLKRVSYSQRRRGDLVFYYQPGTHTIWHVAIYLGGNRVIESWPPRVMVQPIVNSQRNVIAGIKRPFI</sequence>
<keyword evidence="2" id="KW-0645">Protease</keyword>
<dbReference type="InterPro" id="IPR044081">
    <property type="entry name" value="DUF5776"/>
</dbReference>
<dbReference type="InterPro" id="IPR002477">
    <property type="entry name" value="Peptidoglycan-bd-like"/>
</dbReference>
<dbReference type="Pfam" id="PF19087">
    <property type="entry name" value="DUF5776"/>
    <property type="match status" value="1"/>
</dbReference>
<comment type="caution">
    <text evidence="7">The sequence shown here is derived from an EMBL/GenBank/DDBJ whole genome shotgun (WGS) entry which is preliminary data.</text>
</comment>
<evidence type="ECO:0000256" key="1">
    <source>
        <dbReference type="ARBA" id="ARBA00007074"/>
    </source>
</evidence>
<dbReference type="AlphaFoldDB" id="A0A9X3WAD4"/>
<dbReference type="InterPro" id="IPR000064">
    <property type="entry name" value="NLP_P60_dom"/>
</dbReference>
<dbReference type="InterPro" id="IPR036365">
    <property type="entry name" value="PGBD-like_sf"/>
</dbReference>
<dbReference type="GO" id="GO:0008234">
    <property type="term" value="F:cysteine-type peptidase activity"/>
    <property type="evidence" value="ECO:0007669"/>
    <property type="project" value="UniProtKB-KW"/>
</dbReference>
<dbReference type="PANTHER" id="PTHR47359">
    <property type="entry name" value="PEPTIDOGLYCAN DL-ENDOPEPTIDASE CWLO"/>
    <property type="match status" value="1"/>
</dbReference>
<feature type="signal peptide" evidence="5">
    <location>
        <begin position="1"/>
        <end position="27"/>
    </location>
</feature>
<protein>
    <submittedName>
        <fullName evidence="7">NlpC/P60 family protein</fullName>
    </submittedName>
</protein>
<gene>
    <name evidence="7" type="ORF">ODV15_07655</name>
</gene>
<name>A0A9X3WAD4_LACAM</name>
<evidence type="ECO:0000259" key="6">
    <source>
        <dbReference type="PROSITE" id="PS51935"/>
    </source>
</evidence>
<accession>A0A9X3WAD4</accession>
<evidence type="ECO:0000313" key="8">
    <source>
        <dbReference type="Proteomes" id="UP001143700"/>
    </source>
</evidence>
<reference evidence="7" key="1">
    <citation type="journal article" date="2022" name="Microorganisms">
        <title>Antibiotic Susceptibility, Resistance Gene Determinants and Corresponding Genomic Regions in Lactobacillus amylovorus Isolates Derived from Wild Boars and Domestic Pigs.</title>
        <authorList>
            <person name="Moravkova M."/>
            <person name="Kostovova I."/>
            <person name="Kavanova K."/>
            <person name="Pechar R."/>
            <person name="Stanek S."/>
            <person name="Brychta A."/>
            <person name="Zeman M."/>
            <person name="Kubasova T."/>
        </authorList>
    </citation>
    <scope>NUCLEOTIDE SEQUENCE</scope>
    <source>
        <strain evidence="7">M356A</strain>
    </source>
</reference>